<organism evidence="2 3">
    <name type="scientific">Strongyloides papillosus</name>
    <name type="common">Intestinal threadworm</name>
    <dbReference type="NCBI Taxonomy" id="174720"/>
    <lineage>
        <taxon>Eukaryota</taxon>
        <taxon>Metazoa</taxon>
        <taxon>Ecdysozoa</taxon>
        <taxon>Nematoda</taxon>
        <taxon>Chromadorea</taxon>
        <taxon>Rhabditida</taxon>
        <taxon>Tylenchina</taxon>
        <taxon>Panagrolaimomorpha</taxon>
        <taxon>Strongyloidoidea</taxon>
        <taxon>Strongyloididae</taxon>
        <taxon>Strongyloides</taxon>
    </lineage>
</organism>
<accession>A0A0N5C069</accession>
<name>A0A0N5C069_STREA</name>
<reference evidence="3" key="1">
    <citation type="submission" date="2017-02" db="UniProtKB">
        <authorList>
            <consortium name="WormBaseParasite"/>
        </authorList>
    </citation>
    <scope>IDENTIFICATION</scope>
</reference>
<dbReference type="WBParaSite" id="SPAL_0001140000.1">
    <property type="protein sequence ID" value="SPAL_0001140000.1"/>
    <property type="gene ID" value="SPAL_0001140000"/>
</dbReference>
<sequence>MFAYSSKALHYVLIFPTLFGTILFSNNVFTQEYVNKFNLTSKLERKRILLYTRYYSTNETELFDKCEPINCEFTQDKKLFSTSDAVVFHFLHMNKSDLPTRAFPLQKFVYFTEEAPFSILPESSPKNYLIGLCLITTNRMFYLNIEVNGLKLTVTMNG</sequence>
<evidence type="ECO:0000313" key="3">
    <source>
        <dbReference type="WBParaSite" id="SPAL_0001140000.1"/>
    </source>
</evidence>
<evidence type="ECO:0000259" key="1">
    <source>
        <dbReference type="Pfam" id="PF17039"/>
    </source>
</evidence>
<dbReference type="Proteomes" id="UP000046392">
    <property type="component" value="Unplaced"/>
</dbReference>
<dbReference type="AlphaFoldDB" id="A0A0N5C069"/>
<dbReference type="Pfam" id="PF17039">
    <property type="entry name" value="Glyco_tran_10_N"/>
    <property type="match status" value="1"/>
</dbReference>
<keyword evidence="2" id="KW-1185">Reference proteome</keyword>
<dbReference type="SUPFAM" id="SSF53756">
    <property type="entry name" value="UDP-Glycosyltransferase/glycogen phosphorylase"/>
    <property type="match status" value="1"/>
</dbReference>
<dbReference type="InterPro" id="IPR031481">
    <property type="entry name" value="Glyco_tran_10_N"/>
</dbReference>
<dbReference type="STRING" id="174720.A0A0N5C069"/>
<proteinExistence type="predicted"/>
<protein>
    <submittedName>
        <fullName evidence="3">Glyco_tran_10_N domain-containing protein</fullName>
    </submittedName>
</protein>
<evidence type="ECO:0000313" key="2">
    <source>
        <dbReference type="Proteomes" id="UP000046392"/>
    </source>
</evidence>
<feature type="domain" description="Fucosyltransferase N-terminal" evidence="1">
    <location>
        <begin position="45"/>
        <end position="118"/>
    </location>
</feature>